<dbReference type="PANTHER" id="PTHR30177">
    <property type="entry name" value="GLYCINE BETAINE/L-PROLINE TRANSPORT SYSTEM PERMEASE PROTEIN PROW"/>
    <property type="match status" value="1"/>
</dbReference>
<evidence type="ECO:0000256" key="7">
    <source>
        <dbReference type="ARBA" id="ARBA00035652"/>
    </source>
</evidence>
<name>A0ABS2GLF5_9FIRM</name>
<sequence>MSEFLTQFMERRGELLELTIEHMEMTSLAVLASLIVGGLIGIAITKNDKAAAIVIGIANLMQSIPSIGLLAFMVPFVGIGQKPAIIMVVIYALLPIIKNTYTGITGIDPKLLEAASGIGLSKTQQLLRIQLPLALPFIMAGIRISAVTAVGTVTIAAFAGAGGLGWMINMGLNANDANLVLLGAIPACLLALAVDFVLGKVEKAITPEGLKPADKIVYMPRRKRLVRQAVALALCAVLLIVPSVSSLVRSLSKDENRLLVGAQNFTEGMILGDIYVELIETRTDIPVERVYNLNGLMITMPALENGSIDMVTDYTGMLAPQVLHLPMDTNPERVYENVRTGMKEQFGFEVSEPLGFSNTYVLAVTEETARTYGLTTLSQLVQQAPSLRLGATTSFLIREDLLPKLKAEHGVQFKEERGLDGNVRYQAILSGEVEVTDAYETDALLMKSGLHCLEDDMEFFPPYQCVNVIRGDVYERYPELREVLPLLDNAISTEEMREMNYKVDVEGMTTQEVAHEFLVEKGLV</sequence>
<dbReference type="PANTHER" id="PTHR30177:SF4">
    <property type="entry name" value="OSMOPROTECTANT IMPORT PERMEASE PROTEIN OSMW"/>
    <property type="match status" value="1"/>
</dbReference>
<dbReference type="InterPro" id="IPR007210">
    <property type="entry name" value="ABC_Gly_betaine_transp_sub-bd"/>
</dbReference>
<evidence type="ECO:0000256" key="4">
    <source>
        <dbReference type="ARBA" id="ARBA00022989"/>
    </source>
</evidence>
<dbReference type="Pfam" id="PF00528">
    <property type="entry name" value="BPD_transp_1"/>
    <property type="match status" value="1"/>
</dbReference>
<gene>
    <name evidence="10" type="ORF">H9X81_06275</name>
</gene>
<keyword evidence="11" id="KW-1185">Reference proteome</keyword>
<feature type="transmembrane region" description="Helical" evidence="8">
    <location>
        <begin position="51"/>
        <end position="77"/>
    </location>
</feature>
<keyword evidence="4 8" id="KW-1133">Transmembrane helix</keyword>
<feature type="transmembrane region" description="Helical" evidence="8">
    <location>
        <begin position="25"/>
        <end position="44"/>
    </location>
</feature>
<comment type="similarity">
    <text evidence="7">In the N-terminal section; belongs to the binding-protein-dependent transport system permease family.</text>
</comment>
<evidence type="ECO:0000259" key="9">
    <source>
        <dbReference type="PROSITE" id="PS50928"/>
    </source>
</evidence>
<dbReference type="SUPFAM" id="SSF53850">
    <property type="entry name" value="Periplasmic binding protein-like II"/>
    <property type="match status" value="1"/>
</dbReference>
<keyword evidence="5 8" id="KW-0472">Membrane</keyword>
<evidence type="ECO:0000256" key="8">
    <source>
        <dbReference type="RuleBase" id="RU363032"/>
    </source>
</evidence>
<dbReference type="InterPro" id="IPR000515">
    <property type="entry name" value="MetI-like"/>
</dbReference>
<dbReference type="RefSeq" id="WP_204720640.1">
    <property type="nucleotide sequence ID" value="NZ_JACSNR010000005.1"/>
</dbReference>
<accession>A0ABS2GLF5</accession>
<dbReference type="Gene3D" id="3.40.190.120">
    <property type="entry name" value="Osmoprotection protein (prox), domain 2"/>
    <property type="match status" value="1"/>
</dbReference>
<dbReference type="EMBL" id="JACSNR010000005">
    <property type="protein sequence ID" value="MBM6923292.1"/>
    <property type="molecule type" value="Genomic_DNA"/>
</dbReference>
<keyword evidence="2 8" id="KW-0813">Transport</keyword>
<comment type="similarity">
    <text evidence="8">Belongs to the binding-protein-dependent transport system permease family.</text>
</comment>
<dbReference type="InterPro" id="IPR051204">
    <property type="entry name" value="ABC_transp_perm/SBD"/>
</dbReference>
<reference evidence="10 11" key="1">
    <citation type="journal article" date="2021" name="Sci. Rep.">
        <title>The distribution of antibiotic resistance genes in chicken gut microbiota commensals.</title>
        <authorList>
            <person name="Juricova H."/>
            <person name="Matiasovicova J."/>
            <person name="Kubasova T."/>
            <person name="Cejkova D."/>
            <person name="Rychlik I."/>
        </authorList>
    </citation>
    <scope>NUCLEOTIDE SEQUENCE [LARGE SCALE GENOMIC DNA]</scope>
    <source>
        <strain evidence="10 11">An564</strain>
    </source>
</reference>
<comment type="similarity">
    <text evidence="6">In the C-terminal section; belongs to the OsmX family.</text>
</comment>
<feature type="transmembrane region" description="Helical" evidence="8">
    <location>
        <begin position="83"/>
        <end position="101"/>
    </location>
</feature>
<dbReference type="SUPFAM" id="SSF161098">
    <property type="entry name" value="MetI-like"/>
    <property type="match status" value="1"/>
</dbReference>
<dbReference type="Gene3D" id="1.10.3720.10">
    <property type="entry name" value="MetI-like"/>
    <property type="match status" value="1"/>
</dbReference>
<evidence type="ECO:0000256" key="5">
    <source>
        <dbReference type="ARBA" id="ARBA00023136"/>
    </source>
</evidence>
<evidence type="ECO:0000256" key="1">
    <source>
        <dbReference type="ARBA" id="ARBA00004141"/>
    </source>
</evidence>
<comment type="subcellular location">
    <subcellularLocation>
        <location evidence="8">Cell membrane</location>
        <topology evidence="8">Multi-pass membrane protein</topology>
    </subcellularLocation>
    <subcellularLocation>
        <location evidence="1">Membrane</location>
        <topology evidence="1">Multi-pass membrane protein</topology>
    </subcellularLocation>
</comment>
<evidence type="ECO:0000256" key="3">
    <source>
        <dbReference type="ARBA" id="ARBA00022692"/>
    </source>
</evidence>
<evidence type="ECO:0000256" key="6">
    <source>
        <dbReference type="ARBA" id="ARBA00035642"/>
    </source>
</evidence>
<dbReference type="PROSITE" id="PS50928">
    <property type="entry name" value="ABC_TM1"/>
    <property type="match status" value="1"/>
</dbReference>
<feature type="domain" description="ABC transmembrane type-1" evidence="9">
    <location>
        <begin position="19"/>
        <end position="198"/>
    </location>
</feature>
<evidence type="ECO:0000313" key="11">
    <source>
        <dbReference type="Proteomes" id="UP000724149"/>
    </source>
</evidence>
<dbReference type="Proteomes" id="UP000724149">
    <property type="component" value="Unassembled WGS sequence"/>
</dbReference>
<proteinExistence type="inferred from homology"/>
<protein>
    <submittedName>
        <fullName evidence="10">ABC transporter permease/substrate-binding protein</fullName>
    </submittedName>
</protein>
<keyword evidence="3 8" id="KW-0812">Transmembrane</keyword>
<feature type="transmembrane region" description="Helical" evidence="8">
    <location>
        <begin position="179"/>
        <end position="198"/>
    </location>
</feature>
<dbReference type="CDD" id="cd06261">
    <property type="entry name" value="TM_PBP2"/>
    <property type="match status" value="1"/>
</dbReference>
<organism evidence="10 11">
    <name type="scientific">Hydrogenoanaerobacterium saccharovorans</name>
    <dbReference type="NCBI Taxonomy" id="474960"/>
    <lineage>
        <taxon>Bacteria</taxon>
        <taxon>Bacillati</taxon>
        <taxon>Bacillota</taxon>
        <taxon>Clostridia</taxon>
        <taxon>Eubacteriales</taxon>
        <taxon>Oscillospiraceae</taxon>
        <taxon>Hydrogenoanaerobacterium</taxon>
    </lineage>
</organism>
<dbReference type="Pfam" id="PF04069">
    <property type="entry name" value="OpuAC"/>
    <property type="match status" value="1"/>
</dbReference>
<dbReference type="InterPro" id="IPR035906">
    <property type="entry name" value="MetI-like_sf"/>
</dbReference>
<evidence type="ECO:0000313" key="10">
    <source>
        <dbReference type="EMBL" id="MBM6923292.1"/>
    </source>
</evidence>
<comment type="caution">
    <text evidence="10">The sequence shown here is derived from an EMBL/GenBank/DDBJ whole genome shotgun (WGS) entry which is preliminary data.</text>
</comment>
<dbReference type="Gene3D" id="3.40.190.10">
    <property type="entry name" value="Periplasmic binding protein-like II"/>
    <property type="match status" value="1"/>
</dbReference>
<feature type="transmembrane region" description="Helical" evidence="8">
    <location>
        <begin position="133"/>
        <end position="159"/>
    </location>
</feature>
<evidence type="ECO:0000256" key="2">
    <source>
        <dbReference type="ARBA" id="ARBA00022448"/>
    </source>
</evidence>
<feature type="transmembrane region" description="Helical" evidence="8">
    <location>
        <begin position="229"/>
        <end position="248"/>
    </location>
</feature>